<keyword evidence="2" id="KW-1185">Reference proteome</keyword>
<evidence type="ECO:0000313" key="2">
    <source>
        <dbReference type="Proteomes" id="UP000176005"/>
    </source>
</evidence>
<name>A0A1E7LAC9_9ACTN</name>
<evidence type="ECO:0000313" key="1">
    <source>
        <dbReference type="EMBL" id="OEV13202.1"/>
    </source>
</evidence>
<gene>
    <name evidence="1" type="ORF">AN218_04610</name>
</gene>
<dbReference type="AlphaFoldDB" id="A0A1E7LAC9"/>
<proteinExistence type="predicted"/>
<dbReference type="Proteomes" id="UP000176005">
    <property type="component" value="Unassembled WGS sequence"/>
</dbReference>
<accession>A0A1E7LAC9</accession>
<sequence>MGACRRHSTPPHAVVSTADAFRRGGGRAPLPGADRQFFDRRVRGCRLVGPYDEWLRDRLLAAHLTERQPFTGGCASPSGVWAVPYALRRLLLARGGGRDGPSRALSRAALTALPGRFTRPW</sequence>
<dbReference type="EMBL" id="LJGW01000092">
    <property type="protein sequence ID" value="OEV13202.1"/>
    <property type="molecule type" value="Genomic_DNA"/>
</dbReference>
<dbReference type="RefSeq" id="WP_070015323.1">
    <property type="nucleotide sequence ID" value="NZ_LJGW01000092.1"/>
</dbReference>
<reference evidence="1 2" key="1">
    <citation type="journal article" date="2016" name="Front. Microbiol.">
        <title>Comparative Genomics Analysis of Streptomyces Species Reveals Their Adaptation to the Marine Environment and Their Diversity at the Genomic Level.</title>
        <authorList>
            <person name="Tian X."/>
            <person name="Zhang Z."/>
            <person name="Yang T."/>
            <person name="Chen M."/>
            <person name="Li J."/>
            <person name="Chen F."/>
            <person name="Yang J."/>
            <person name="Li W."/>
            <person name="Zhang B."/>
            <person name="Zhang Z."/>
            <person name="Wu J."/>
            <person name="Zhang C."/>
            <person name="Long L."/>
            <person name="Xiao J."/>
        </authorList>
    </citation>
    <scope>NUCLEOTIDE SEQUENCE [LARGE SCALE GENOMIC DNA]</scope>
    <source>
        <strain evidence="1 2">SCSIO 10429</strain>
    </source>
</reference>
<organism evidence="1 2">
    <name type="scientific">Streptomyces nanshensis</name>
    <dbReference type="NCBI Taxonomy" id="518642"/>
    <lineage>
        <taxon>Bacteria</taxon>
        <taxon>Bacillati</taxon>
        <taxon>Actinomycetota</taxon>
        <taxon>Actinomycetes</taxon>
        <taxon>Kitasatosporales</taxon>
        <taxon>Streptomycetaceae</taxon>
        <taxon>Streptomyces</taxon>
    </lineage>
</organism>
<comment type="caution">
    <text evidence="1">The sequence shown here is derived from an EMBL/GenBank/DDBJ whole genome shotgun (WGS) entry which is preliminary data.</text>
</comment>
<protein>
    <submittedName>
        <fullName evidence="1">Uncharacterized protein</fullName>
    </submittedName>
</protein>